<dbReference type="EMBL" id="JAGFNS010000029">
    <property type="protein sequence ID" value="MBO3742479.1"/>
    <property type="molecule type" value="Genomic_DNA"/>
</dbReference>
<dbReference type="Gene3D" id="3.40.190.10">
    <property type="entry name" value="Periplasmic binding protein-like II"/>
    <property type="match status" value="2"/>
</dbReference>
<evidence type="ECO:0000313" key="7">
    <source>
        <dbReference type="EMBL" id="MBO3742479.1"/>
    </source>
</evidence>
<dbReference type="InterPro" id="IPR005119">
    <property type="entry name" value="LysR_subst-bd"/>
</dbReference>
<comment type="caution">
    <text evidence="7">The sequence shown here is derived from an EMBL/GenBank/DDBJ whole genome shotgun (WGS) entry which is preliminary data.</text>
</comment>
<dbReference type="InterPro" id="IPR036390">
    <property type="entry name" value="WH_DNA-bd_sf"/>
</dbReference>
<evidence type="ECO:0000256" key="5">
    <source>
        <dbReference type="SAM" id="MobiDB-lite"/>
    </source>
</evidence>
<dbReference type="Pfam" id="PF00126">
    <property type="entry name" value="HTH_1"/>
    <property type="match status" value="1"/>
</dbReference>
<name>A0ABS3UV71_9ACTN</name>
<accession>A0ABS3UV71</accession>
<evidence type="ECO:0000256" key="2">
    <source>
        <dbReference type="ARBA" id="ARBA00023015"/>
    </source>
</evidence>
<proteinExistence type="inferred from homology"/>
<protein>
    <submittedName>
        <fullName evidence="7">LysR family transcriptional regulator</fullName>
    </submittedName>
</protein>
<feature type="region of interest" description="Disordered" evidence="5">
    <location>
        <begin position="307"/>
        <end position="326"/>
    </location>
</feature>
<dbReference type="PANTHER" id="PTHR30346:SF29">
    <property type="entry name" value="LYSR SUBSTRATE-BINDING"/>
    <property type="match status" value="1"/>
</dbReference>
<keyword evidence="4" id="KW-0804">Transcription</keyword>
<dbReference type="InterPro" id="IPR000847">
    <property type="entry name" value="LysR_HTH_N"/>
</dbReference>
<dbReference type="Proteomes" id="UP000679690">
    <property type="component" value="Unassembled WGS sequence"/>
</dbReference>
<keyword evidence="3" id="KW-0238">DNA-binding</keyword>
<evidence type="ECO:0000313" key="8">
    <source>
        <dbReference type="Proteomes" id="UP000679690"/>
    </source>
</evidence>
<dbReference type="Pfam" id="PF03466">
    <property type="entry name" value="LysR_substrate"/>
    <property type="match status" value="1"/>
</dbReference>
<dbReference type="PANTHER" id="PTHR30346">
    <property type="entry name" value="TRANSCRIPTIONAL DUAL REGULATOR HCAR-RELATED"/>
    <property type="match status" value="1"/>
</dbReference>
<comment type="similarity">
    <text evidence="1">Belongs to the LysR transcriptional regulatory family.</text>
</comment>
<dbReference type="InterPro" id="IPR036388">
    <property type="entry name" value="WH-like_DNA-bd_sf"/>
</dbReference>
<evidence type="ECO:0000256" key="3">
    <source>
        <dbReference type="ARBA" id="ARBA00023125"/>
    </source>
</evidence>
<organism evidence="7 8">
    <name type="scientific">Actinoplanes flavus</name>
    <dbReference type="NCBI Taxonomy" id="2820290"/>
    <lineage>
        <taxon>Bacteria</taxon>
        <taxon>Bacillati</taxon>
        <taxon>Actinomycetota</taxon>
        <taxon>Actinomycetes</taxon>
        <taxon>Micromonosporales</taxon>
        <taxon>Micromonosporaceae</taxon>
        <taxon>Actinoplanes</taxon>
    </lineage>
</organism>
<dbReference type="CDD" id="cd08423">
    <property type="entry name" value="PBP2_LTTR_like_6"/>
    <property type="match status" value="1"/>
</dbReference>
<dbReference type="SUPFAM" id="SSF46785">
    <property type="entry name" value="Winged helix' DNA-binding domain"/>
    <property type="match status" value="1"/>
</dbReference>
<feature type="domain" description="HTH lysR-type" evidence="6">
    <location>
        <begin position="2"/>
        <end position="59"/>
    </location>
</feature>
<dbReference type="SUPFAM" id="SSF53850">
    <property type="entry name" value="Periplasmic binding protein-like II"/>
    <property type="match status" value="1"/>
</dbReference>
<evidence type="ECO:0000259" key="6">
    <source>
        <dbReference type="PROSITE" id="PS50931"/>
    </source>
</evidence>
<dbReference type="RefSeq" id="WP_208471681.1">
    <property type="nucleotide sequence ID" value="NZ_JAGFNS010000029.1"/>
</dbReference>
<reference evidence="7 8" key="1">
    <citation type="submission" date="2021-03" db="EMBL/GenBank/DDBJ databases">
        <title>Actinoplanes flavus sp. nov., a novel actinomycete isolated from Coconut Palm rhizosphere soil.</title>
        <authorList>
            <person name="Luo X."/>
        </authorList>
    </citation>
    <scope>NUCLEOTIDE SEQUENCE [LARGE SCALE GENOMIC DNA]</scope>
    <source>
        <strain evidence="7 8">NEAU-H7</strain>
    </source>
</reference>
<keyword evidence="2" id="KW-0805">Transcription regulation</keyword>
<keyword evidence="8" id="KW-1185">Reference proteome</keyword>
<sequence length="326" mass="33744">MLDVRRLRLLSDLHRLGTIAAVAEARAYTPSAVSQQLSALEREAGVPLLERTGRRVALTAAGQVLVRHAETVLAALEEADAAIAAVRTGPAGPIRIGAFPSAVRTLLPQALVALGRDHPALELMVTELDPVAVPAALRERTLDVGLLHDYDIAPAEADPALDSVPLLRETVFLAEPAETAGGVLAETATRPWILATPGTLCHEVTQRVCRAAGFTPRARHHADDFATVLALVAAGQGVSLVPELAAVPPPAGVRLTALATRRRTRVAFRRGAATHPAVAAVVTALSNATHPAVTPGVTAHGNATHPAVTPGVTTPTNATHPAVTPA</sequence>
<evidence type="ECO:0000256" key="1">
    <source>
        <dbReference type="ARBA" id="ARBA00009437"/>
    </source>
</evidence>
<dbReference type="PROSITE" id="PS50931">
    <property type="entry name" value="HTH_LYSR"/>
    <property type="match status" value="1"/>
</dbReference>
<evidence type="ECO:0000256" key="4">
    <source>
        <dbReference type="ARBA" id="ARBA00023163"/>
    </source>
</evidence>
<dbReference type="Gene3D" id="1.10.10.10">
    <property type="entry name" value="Winged helix-like DNA-binding domain superfamily/Winged helix DNA-binding domain"/>
    <property type="match status" value="1"/>
</dbReference>
<gene>
    <name evidence="7" type="ORF">J5X75_33710</name>
</gene>